<keyword evidence="2" id="KW-1185">Reference proteome</keyword>
<dbReference type="eggNOG" id="ENOG502ZAVX">
    <property type="taxonomic scope" value="Bacteria"/>
</dbReference>
<protein>
    <submittedName>
        <fullName evidence="1">Uncharacterized protein</fullName>
    </submittedName>
</protein>
<dbReference type="EMBL" id="CP003614">
    <property type="protein sequence ID" value="AFZ08578.1"/>
    <property type="molecule type" value="Genomic_DNA"/>
</dbReference>
<dbReference type="RefSeq" id="WP_015177822.1">
    <property type="nucleotide sequence ID" value="NC_019729.1"/>
</dbReference>
<dbReference type="HOGENOM" id="CLU_688144_0_0_3"/>
<evidence type="ECO:0000313" key="2">
    <source>
        <dbReference type="Proteomes" id="UP000010478"/>
    </source>
</evidence>
<dbReference type="OrthoDB" id="960963at2"/>
<accession>K9VKI1</accession>
<proteinExistence type="predicted"/>
<sequence length="407" mass="47145">MIQIKPKIEQRSNCPYCGTQLNPKNILWQGIHILLDCKCGGCGSEIIDELRVGHGVTNSVQVDTNKGEVFAKVANTKEWLGKPLLNSLQNPQPDKLEIVKEIFKPCKRVIILNCIDHLYGHSLLKLLNAQRHLECNSDCGLVVIVPKFLRWMVPDEVAEVWTVPISLKNGQTYYPSFAEFVEEETKRFDEIYVSEAHSHPSQFDITRFTRVPKHKFNEPETETRITFIWREDRLLVNSGLFRVLKKLNQRERALPLQNFKIQQLFEKIRLQLPEAKFAVAGLGTKTNFPEWIEDYRVDSFNEKVEKEICRVYSQSRLVIGLHGSNMLLPSAHAGMTIDLIDERWGNFAQDILYQESDPRMASFRYRFLPYQTSNDTLAFIAAVMLQKWFKFKSQMTADLVNSDVEDY</sequence>
<gene>
    <name evidence="1" type="ORF">Osc7112_4258</name>
</gene>
<dbReference type="KEGG" id="oni:Osc7112_4258"/>
<dbReference type="Proteomes" id="UP000010478">
    <property type="component" value="Chromosome"/>
</dbReference>
<reference evidence="1 2" key="1">
    <citation type="submission" date="2012-05" db="EMBL/GenBank/DDBJ databases">
        <title>Finished chromosome of genome of Oscillatoria sp. PCC 7112.</title>
        <authorList>
            <consortium name="US DOE Joint Genome Institute"/>
            <person name="Gugger M."/>
            <person name="Coursin T."/>
            <person name="Rippka R."/>
            <person name="Tandeau De Marsac N."/>
            <person name="Huntemann M."/>
            <person name="Wei C.-L."/>
            <person name="Han J."/>
            <person name="Detter J.C."/>
            <person name="Han C."/>
            <person name="Tapia R."/>
            <person name="Davenport K."/>
            <person name="Daligault H."/>
            <person name="Erkkila T."/>
            <person name="Gu W."/>
            <person name="Munk A.C.C."/>
            <person name="Teshima H."/>
            <person name="Xu Y."/>
            <person name="Chain P."/>
            <person name="Chen A."/>
            <person name="Krypides N."/>
            <person name="Mavromatis K."/>
            <person name="Markowitz V."/>
            <person name="Szeto E."/>
            <person name="Ivanova N."/>
            <person name="Mikhailova N."/>
            <person name="Ovchinnikova G."/>
            <person name="Pagani I."/>
            <person name="Pati A."/>
            <person name="Goodwin L."/>
            <person name="Peters L."/>
            <person name="Pitluck S."/>
            <person name="Woyke T."/>
            <person name="Kerfeld C."/>
        </authorList>
    </citation>
    <scope>NUCLEOTIDE SEQUENCE [LARGE SCALE GENOMIC DNA]</scope>
    <source>
        <strain evidence="1 2">PCC 7112</strain>
    </source>
</reference>
<dbReference type="PATRIC" id="fig|179408.3.peg.5290"/>
<organism evidence="1 2">
    <name type="scientific">Phormidium nigroviride PCC 7112</name>
    <dbReference type="NCBI Taxonomy" id="179408"/>
    <lineage>
        <taxon>Bacteria</taxon>
        <taxon>Bacillati</taxon>
        <taxon>Cyanobacteriota</taxon>
        <taxon>Cyanophyceae</taxon>
        <taxon>Oscillatoriophycideae</taxon>
        <taxon>Oscillatoriales</taxon>
        <taxon>Oscillatoriaceae</taxon>
        <taxon>Phormidium</taxon>
    </lineage>
</organism>
<dbReference type="AlphaFoldDB" id="K9VKI1"/>
<dbReference type="STRING" id="179408.Osc7112_4258"/>
<evidence type="ECO:0000313" key="1">
    <source>
        <dbReference type="EMBL" id="AFZ08578.1"/>
    </source>
</evidence>
<name>K9VKI1_9CYAN</name>